<organism evidence="3 4">
    <name type="scientific">Myriangium duriaei CBS 260.36</name>
    <dbReference type="NCBI Taxonomy" id="1168546"/>
    <lineage>
        <taxon>Eukaryota</taxon>
        <taxon>Fungi</taxon>
        <taxon>Dikarya</taxon>
        <taxon>Ascomycota</taxon>
        <taxon>Pezizomycotina</taxon>
        <taxon>Dothideomycetes</taxon>
        <taxon>Dothideomycetidae</taxon>
        <taxon>Myriangiales</taxon>
        <taxon>Myriangiaceae</taxon>
        <taxon>Myriangium</taxon>
    </lineage>
</organism>
<keyword evidence="2" id="KW-0732">Signal</keyword>
<dbReference type="EMBL" id="ML996095">
    <property type="protein sequence ID" value="KAF2147655.1"/>
    <property type="molecule type" value="Genomic_DNA"/>
</dbReference>
<reference evidence="3" key="1">
    <citation type="journal article" date="2020" name="Stud. Mycol.">
        <title>101 Dothideomycetes genomes: a test case for predicting lifestyles and emergence of pathogens.</title>
        <authorList>
            <person name="Haridas S."/>
            <person name="Albert R."/>
            <person name="Binder M."/>
            <person name="Bloem J."/>
            <person name="Labutti K."/>
            <person name="Salamov A."/>
            <person name="Andreopoulos B."/>
            <person name="Baker S."/>
            <person name="Barry K."/>
            <person name="Bills G."/>
            <person name="Bluhm B."/>
            <person name="Cannon C."/>
            <person name="Castanera R."/>
            <person name="Culley D."/>
            <person name="Daum C."/>
            <person name="Ezra D."/>
            <person name="Gonzalez J."/>
            <person name="Henrissat B."/>
            <person name="Kuo A."/>
            <person name="Liang C."/>
            <person name="Lipzen A."/>
            <person name="Lutzoni F."/>
            <person name="Magnuson J."/>
            <person name="Mondo S."/>
            <person name="Nolan M."/>
            <person name="Ohm R."/>
            <person name="Pangilinan J."/>
            <person name="Park H.-J."/>
            <person name="Ramirez L."/>
            <person name="Alfaro M."/>
            <person name="Sun H."/>
            <person name="Tritt A."/>
            <person name="Yoshinaga Y."/>
            <person name="Zwiers L.-H."/>
            <person name="Turgeon B."/>
            <person name="Goodwin S."/>
            <person name="Spatafora J."/>
            <person name="Crous P."/>
            <person name="Grigoriev I."/>
        </authorList>
    </citation>
    <scope>NUCLEOTIDE SEQUENCE</scope>
    <source>
        <strain evidence="3">CBS 260.36</strain>
    </source>
</reference>
<evidence type="ECO:0000313" key="3">
    <source>
        <dbReference type="EMBL" id="KAF2147655.1"/>
    </source>
</evidence>
<protein>
    <recommendedName>
        <fullName evidence="5">Secreted protein</fullName>
    </recommendedName>
</protein>
<dbReference type="Proteomes" id="UP000799439">
    <property type="component" value="Unassembled WGS sequence"/>
</dbReference>
<gene>
    <name evidence="3" type="ORF">K461DRAFT_283259</name>
</gene>
<proteinExistence type="predicted"/>
<evidence type="ECO:0000256" key="1">
    <source>
        <dbReference type="SAM" id="MobiDB-lite"/>
    </source>
</evidence>
<accession>A0A9P4ITU3</accession>
<keyword evidence="4" id="KW-1185">Reference proteome</keyword>
<dbReference type="AlphaFoldDB" id="A0A9P4ITU3"/>
<evidence type="ECO:0008006" key="5">
    <source>
        <dbReference type="Google" id="ProtNLM"/>
    </source>
</evidence>
<feature type="chain" id="PRO_5040395210" description="Secreted protein" evidence="2">
    <location>
        <begin position="20"/>
        <end position="74"/>
    </location>
</feature>
<feature type="compositionally biased region" description="Pro residues" evidence="1">
    <location>
        <begin position="31"/>
        <end position="45"/>
    </location>
</feature>
<feature type="signal peptide" evidence="2">
    <location>
        <begin position="1"/>
        <end position="19"/>
    </location>
</feature>
<evidence type="ECO:0000313" key="4">
    <source>
        <dbReference type="Proteomes" id="UP000799439"/>
    </source>
</evidence>
<comment type="caution">
    <text evidence="3">The sequence shown here is derived from an EMBL/GenBank/DDBJ whole genome shotgun (WGS) entry which is preliminary data.</text>
</comment>
<evidence type="ECO:0000256" key="2">
    <source>
        <dbReference type="SAM" id="SignalP"/>
    </source>
</evidence>
<name>A0A9P4ITU3_9PEZI</name>
<sequence length="74" mass="8281">MHLKVPLATFWVMAGLVAARHKLTRFESPDSSPPRRPSPPPPPSRPALNYGVRRSRGYCATQTDYGLVHPEMLL</sequence>
<feature type="region of interest" description="Disordered" evidence="1">
    <location>
        <begin position="25"/>
        <end position="50"/>
    </location>
</feature>